<dbReference type="InterPro" id="IPR021316">
    <property type="entry name" value="DUF2913"/>
</dbReference>
<name>A0AAJ2S1D4_9ENTR</name>
<protein>
    <submittedName>
        <fullName evidence="1">DUF2913 family protein</fullName>
    </submittedName>
</protein>
<organism evidence="1 2">
    <name type="scientific">Scandinavium lactucae</name>
    <dbReference type="NCBI Taxonomy" id="3095028"/>
    <lineage>
        <taxon>Bacteria</taxon>
        <taxon>Pseudomonadati</taxon>
        <taxon>Pseudomonadota</taxon>
        <taxon>Gammaproteobacteria</taxon>
        <taxon>Enterobacterales</taxon>
        <taxon>Enterobacteriaceae</taxon>
        <taxon>Scandinavium</taxon>
    </lineage>
</organism>
<comment type="caution">
    <text evidence="1">The sequence shown here is derived from an EMBL/GenBank/DDBJ whole genome shotgun (WGS) entry which is preliminary data.</text>
</comment>
<reference evidence="1" key="1">
    <citation type="submission" date="2023-11" db="EMBL/GenBank/DDBJ databases">
        <title>Scandinavium wanjuensis sp. nov., isolated from lettuce South Korea.</title>
        <authorList>
            <person name="Park J."/>
            <person name="Park S."/>
            <person name="Oh K.K."/>
            <person name="Cho G.S."/>
            <person name="Franz C.M.A.P."/>
        </authorList>
    </citation>
    <scope>NUCLEOTIDE SEQUENCE</scope>
    <source>
        <strain evidence="1">V105_12</strain>
    </source>
</reference>
<dbReference type="AlphaFoldDB" id="A0AAJ2S1D4"/>
<dbReference type="Pfam" id="PF11140">
    <property type="entry name" value="DUF2913"/>
    <property type="match status" value="1"/>
</dbReference>
<evidence type="ECO:0000313" key="2">
    <source>
        <dbReference type="Proteomes" id="UP001282336"/>
    </source>
</evidence>
<dbReference type="RefSeq" id="WP_319629144.1">
    <property type="nucleotide sequence ID" value="NZ_JAWXRB010000004.1"/>
</dbReference>
<evidence type="ECO:0000313" key="1">
    <source>
        <dbReference type="EMBL" id="MDX6032626.1"/>
    </source>
</evidence>
<dbReference type="Proteomes" id="UP001282336">
    <property type="component" value="Unassembled WGS sequence"/>
</dbReference>
<proteinExistence type="predicted"/>
<dbReference type="EMBL" id="JAWXRC010000029">
    <property type="protein sequence ID" value="MDX6032626.1"/>
    <property type="molecule type" value="Genomic_DNA"/>
</dbReference>
<accession>A0AAJ2S1D4</accession>
<sequence length="206" mass="23290">MTNTEQTAATAHMAWCALVALHTARQDGNAASEAQENIFITRWLAEARRTRRFSRIVARDIDWLLKQGRTLGVRAKLSFKLNFLWQATTGNLEQQPDLYRLSHTLETAREYHWVYQVLSDDQWQGRRRLALNPGINGVYVLKSSLDAAFDDSGKLRAPVRVRITGSVSGFQALLESCGWETAQESGDQYFLSTRESSAPEMNPGEL</sequence>
<gene>
    <name evidence="1" type="ORF">SIL20_14030</name>
</gene>